<dbReference type="RefSeq" id="WP_147189690.1">
    <property type="nucleotide sequence ID" value="NZ_CP042435.1"/>
</dbReference>
<evidence type="ECO:0000256" key="2">
    <source>
        <dbReference type="ARBA" id="ARBA00022723"/>
    </source>
</evidence>
<dbReference type="InterPro" id="IPR034660">
    <property type="entry name" value="DinB/YfiT-like"/>
</dbReference>
<dbReference type="Proteomes" id="UP000321533">
    <property type="component" value="Chromosome"/>
</dbReference>
<dbReference type="Gene3D" id="1.20.120.450">
    <property type="entry name" value="dinb family like domain"/>
    <property type="match status" value="1"/>
</dbReference>
<organism evidence="4 5">
    <name type="scientific">Panacibacter ginsenosidivorans</name>
    <dbReference type="NCBI Taxonomy" id="1813871"/>
    <lineage>
        <taxon>Bacteria</taxon>
        <taxon>Pseudomonadati</taxon>
        <taxon>Bacteroidota</taxon>
        <taxon>Chitinophagia</taxon>
        <taxon>Chitinophagales</taxon>
        <taxon>Chitinophagaceae</taxon>
        <taxon>Panacibacter</taxon>
    </lineage>
</organism>
<comment type="similarity">
    <text evidence="1">Belongs to the DinB family.</text>
</comment>
<reference evidence="4 5" key="1">
    <citation type="journal article" date="2016" name="Int. J. Syst. Evol. Microbiol.">
        <title>Panacibacter ginsenosidivorans gen. nov., sp. nov., with ginsenoside converting activity isolated from soil of a ginseng field.</title>
        <authorList>
            <person name="Siddiqi M.Z."/>
            <person name="Muhammad Shafi S."/>
            <person name="Choi K.D."/>
            <person name="Im W.T."/>
        </authorList>
    </citation>
    <scope>NUCLEOTIDE SEQUENCE [LARGE SCALE GENOMIC DNA]</scope>
    <source>
        <strain evidence="4 5">Gsoil1550</strain>
    </source>
</reference>
<dbReference type="EMBL" id="CP042435">
    <property type="protein sequence ID" value="QEC67883.1"/>
    <property type="molecule type" value="Genomic_DNA"/>
</dbReference>
<feature type="binding site" evidence="3">
    <location>
        <position position="122"/>
    </location>
    <ligand>
        <name>a divalent metal cation</name>
        <dbReference type="ChEBI" id="CHEBI:60240"/>
    </ligand>
</feature>
<dbReference type="OrthoDB" id="9811413at2"/>
<feature type="binding site" evidence="3">
    <location>
        <position position="40"/>
    </location>
    <ligand>
        <name>a divalent metal cation</name>
        <dbReference type="ChEBI" id="CHEBI:60240"/>
    </ligand>
</feature>
<dbReference type="PANTHER" id="PTHR37302">
    <property type="entry name" value="SLR1116 PROTEIN"/>
    <property type="match status" value="1"/>
</dbReference>
<dbReference type="KEGG" id="pgin:FRZ67_11445"/>
<gene>
    <name evidence="4" type="ORF">FRZ67_11445</name>
</gene>
<evidence type="ECO:0000313" key="5">
    <source>
        <dbReference type="Proteomes" id="UP000321533"/>
    </source>
</evidence>
<dbReference type="GO" id="GO:0046872">
    <property type="term" value="F:metal ion binding"/>
    <property type="evidence" value="ECO:0007669"/>
    <property type="project" value="UniProtKB-KW"/>
</dbReference>
<evidence type="ECO:0000313" key="4">
    <source>
        <dbReference type="EMBL" id="QEC67883.1"/>
    </source>
</evidence>
<dbReference type="AlphaFoldDB" id="A0A5B8VAA6"/>
<accession>A0A5B8VAA6</accession>
<dbReference type="PANTHER" id="PTHR37302:SF1">
    <property type="entry name" value="PROTEIN DINB"/>
    <property type="match status" value="1"/>
</dbReference>
<sequence length="158" mass="18665">MKIDLGDTINYNYQCNHALIAAMQQQYERVPGNAIKIFSHILNVHRIWNCKIDNRRPEFTPWQIQRIDDFDFINQKNHSHTLAVAKENNGNREIQYMNTNGTMYVNYLNEILFHVINHSTYHRGQVAAAFRKAGLKLLLTDYIFYKMKKNQLVYGDTI</sequence>
<proteinExistence type="inferred from homology"/>
<evidence type="ECO:0000256" key="1">
    <source>
        <dbReference type="ARBA" id="ARBA00008635"/>
    </source>
</evidence>
<keyword evidence="2 3" id="KW-0479">Metal-binding</keyword>
<name>A0A5B8VAA6_9BACT</name>
<dbReference type="SUPFAM" id="SSF109854">
    <property type="entry name" value="DinB/YfiT-like putative metalloenzymes"/>
    <property type="match status" value="1"/>
</dbReference>
<dbReference type="InterPro" id="IPR007837">
    <property type="entry name" value="DinB"/>
</dbReference>
<protein>
    <submittedName>
        <fullName evidence="4">Damage-inducible protein DinB</fullName>
    </submittedName>
</protein>
<dbReference type="Pfam" id="PF05163">
    <property type="entry name" value="DinB"/>
    <property type="match status" value="1"/>
</dbReference>
<evidence type="ECO:0000256" key="3">
    <source>
        <dbReference type="PIRSR" id="PIRSR607837-1"/>
    </source>
</evidence>
<feature type="binding site" evidence="3">
    <location>
        <position position="118"/>
    </location>
    <ligand>
        <name>a divalent metal cation</name>
        <dbReference type="ChEBI" id="CHEBI:60240"/>
    </ligand>
</feature>
<keyword evidence="5" id="KW-1185">Reference proteome</keyword>